<gene>
    <name evidence="4" type="ORF">EDD79_103537</name>
</gene>
<comment type="caution">
    <text evidence="4">The sequence shown here is derived from an EMBL/GenBank/DDBJ whole genome shotgun (WGS) entry which is preliminary data.</text>
</comment>
<evidence type="ECO:0000313" key="4">
    <source>
        <dbReference type="EMBL" id="TCP99702.1"/>
    </source>
</evidence>
<dbReference type="EMBL" id="SLYC01000035">
    <property type="protein sequence ID" value="TCP99702.1"/>
    <property type="molecule type" value="Genomic_DNA"/>
</dbReference>
<feature type="domain" description="NADPH-dependent FMN reductase-like" evidence="3">
    <location>
        <begin position="1"/>
        <end position="110"/>
    </location>
</feature>
<keyword evidence="2" id="KW-0288">FMN</keyword>
<evidence type="ECO:0000313" key="5">
    <source>
        <dbReference type="Proteomes" id="UP000295504"/>
    </source>
</evidence>
<evidence type="ECO:0000256" key="1">
    <source>
        <dbReference type="ARBA" id="ARBA00022630"/>
    </source>
</evidence>
<name>A0A4R2TWY4_9FIRM</name>
<sequence>MKILAIVGSPRKNKNNEALITNILKSLQDPTITIEKYLVSDLIVKPCIACDACTRNLGCIFNDDMTMLYKKFNEADVVIISSPLYFNSVSAQLKSIIDRCQAIWSSKYVLNQSIIDIDKKRIGFFISTAGMPESPELFSATIPIMDLFFKSINCEYIGNLFVPNIDAHPIIEDQETLSKAHNIGLELKKRLKG</sequence>
<evidence type="ECO:0000256" key="2">
    <source>
        <dbReference type="ARBA" id="ARBA00022643"/>
    </source>
</evidence>
<protein>
    <submittedName>
        <fullName evidence="4">Multimeric flavodoxin WrbA</fullName>
    </submittedName>
</protein>
<dbReference type="RefSeq" id="WP_132849203.1">
    <property type="nucleotide sequence ID" value="NZ_CP058648.1"/>
</dbReference>
<keyword evidence="5" id="KW-1185">Reference proteome</keyword>
<dbReference type="SUPFAM" id="SSF52218">
    <property type="entry name" value="Flavoproteins"/>
    <property type="match status" value="1"/>
</dbReference>
<dbReference type="Pfam" id="PF03358">
    <property type="entry name" value="FMN_red"/>
    <property type="match status" value="1"/>
</dbReference>
<organism evidence="4 5">
    <name type="scientific">Serpentinicella alkaliphila</name>
    <dbReference type="NCBI Taxonomy" id="1734049"/>
    <lineage>
        <taxon>Bacteria</taxon>
        <taxon>Bacillati</taxon>
        <taxon>Bacillota</taxon>
        <taxon>Clostridia</taxon>
        <taxon>Peptostreptococcales</taxon>
        <taxon>Natronincolaceae</taxon>
        <taxon>Serpentinicella</taxon>
    </lineage>
</organism>
<dbReference type="PANTHER" id="PTHR43278">
    <property type="entry name" value="NAD(P)H-DEPENDENT FMN-CONTAINING OXIDOREDUCTASE YWQN-RELATED"/>
    <property type="match status" value="1"/>
</dbReference>
<dbReference type="InterPro" id="IPR051796">
    <property type="entry name" value="ISF_SsuE-like"/>
</dbReference>
<dbReference type="Gene3D" id="3.40.50.360">
    <property type="match status" value="1"/>
</dbReference>
<accession>A0A4R2TWY4</accession>
<evidence type="ECO:0000259" key="3">
    <source>
        <dbReference type="Pfam" id="PF03358"/>
    </source>
</evidence>
<dbReference type="Proteomes" id="UP000295504">
    <property type="component" value="Unassembled WGS sequence"/>
</dbReference>
<dbReference type="InterPro" id="IPR005025">
    <property type="entry name" value="FMN_Rdtase-like_dom"/>
</dbReference>
<dbReference type="InterPro" id="IPR029039">
    <property type="entry name" value="Flavoprotein-like_sf"/>
</dbReference>
<reference evidence="4 5" key="1">
    <citation type="submission" date="2019-03" db="EMBL/GenBank/DDBJ databases">
        <title>Genomic Encyclopedia of Type Strains, Phase IV (KMG-IV): sequencing the most valuable type-strain genomes for metagenomic binning, comparative biology and taxonomic classification.</title>
        <authorList>
            <person name="Goeker M."/>
        </authorList>
    </citation>
    <scope>NUCLEOTIDE SEQUENCE [LARGE SCALE GENOMIC DNA]</scope>
    <source>
        <strain evidence="4 5">DSM 100013</strain>
    </source>
</reference>
<dbReference type="AlphaFoldDB" id="A0A4R2TWY4"/>
<dbReference type="OrthoDB" id="9805976at2"/>
<dbReference type="GO" id="GO:0016491">
    <property type="term" value="F:oxidoreductase activity"/>
    <property type="evidence" value="ECO:0007669"/>
    <property type="project" value="InterPro"/>
</dbReference>
<proteinExistence type="predicted"/>
<keyword evidence="1" id="KW-0285">Flavoprotein</keyword>
<dbReference type="PANTHER" id="PTHR43278:SF2">
    <property type="entry name" value="IRON-SULFUR FLAVOPROTEIN"/>
    <property type="match status" value="1"/>
</dbReference>